<dbReference type="Pfam" id="PF11783">
    <property type="entry name" value="Cytochrome_cB"/>
    <property type="match status" value="1"/>
</dbReference>
<keyword evidence="2" id="KW-1133">Transmembrane helix</keyword>
<sequence>MRGQNSRPGLRCLVGLVLLWLALLWLALPALASTADHSQFEELEGPFASGEEVTEACLGCHTEAAEEVMATRHWTWEYHNPLDGEVLGKKSMLNGFCIADRSNEAFCQSCHIGYGWEDETFDFSNPFKVDCLSCHNTGDYKKVAGLAGHPAYERTEYPPGSGKFHGPTDLVEVARNVGPTSRETCGSCHFYGGGGDGVKHGDLDSSLVDAHRDLDVHMAVDGGDFRCSTCHQTESHAVPGSRIQVSAVDDNRAIRRGEQTDRNPATCQACHGNAPHEEGPMATRLNEHTRALACQTCHIPAFARGGVPTKMGWDWSTGGQLDEDGKPFQRKDDDGHVIYDSKKGDFTLGENVVPEYVWFNGDVTFTTTETEIDPDNAPVPINTYHGTPGGEDSRIWPVKLFHGKQPYDTVHNTLLVPHVAIPDDSAFWFNFDWAKALEAGTEAAGQPFSGEFDFVETTMLWPITHMVAPGEQALKCGSCHADEGRLADVEGVWLPGRDRHELLDRFGFGLAGLMLLGVLGHGALRIATRNRRKEH</sequence>
<keyword evidence="2" id="KW-0472">Membrane</keyword>
<dbReference type="InterPro" id="IPR036280">
    <property type="entry name" value="Multihaem_cyt_sf"/>
</dbReference>
<keyword evidence="4" id="KW-1185">Reference proteome</keyword>
<dbReference type="InterPro" id="IPR051829">
    <property type="entry name" value="Multiheme_Cytochr_ET"/>
</dbReference>
<evidence type="ECO:0000313" key="3">
    <source>
        <dbReference type="EMBL" id="NAW33609.1"/>
    </source>
</evidence>
<keyword evidence="1" id="KW-0732">Signal</keyword>
<evidence type="ECO:0000313" key="4">
    <source>
        <dbReference type="Proteomes" id="UP000487929"/>
    </source>
</evidence>
<dbReference type="RefSeq" id="WP_161430775.1">
    <property type="nucleotide sequence ID" value="NZ_WUTT01000001.1"/>
</dbReference>
<dbReference type="PANTHER" id="PTHR35038">
    <property type="entry name" value="DISSIMILATORY SULFITE REDUCTASE SIRA"/>
    <property type="match status" value="1"/>
</dbReference>
<feature type="transmembrane region" description="Helical" evidence="2">
    <location>
        <begin position="506"/>
        <end position="527"/>
    </location>
</feature>
<dbReference type="SUPFAM" id="SSF48695">
    <property type="entry name" value="Multiheme cytochromes"/>
    <property type="match status" value="1"/>
</dbReference>
<accession>A0A7X4W3E3</accession>
<dbReference type="Gene3D" id="1.10.1130.10">
    <property type="entry name" value="Flavocytochrome C3, Chain A"/>
    <property type="match status" value="1"/>
</dbReference>
<dbReference type="EMBL" id="WUTT01000001">
    <property type="protein sequence ID" value="NAW33609.1"/>
    <property type="molecule type" value="Genomic_DNA"/>
</dbReference>
<keyword evidence="2" id="KW-0812">Transmembrane</keyword>
<gene>
    <name evidence="3" type="ORF">GRB96_04125</name>
</gene>
<evidence type="ECO:0000256" key="1">
    <source>
        <dbReference type="ARBA" id="ARBA00022729"/>
    </source>
</evidence>
<comment type="caution">
    <text evidence="3">The sequence shown here is derived from an EMBL/GenBank/DDBJ whole genome shotgun (WGS) entry which is preliminary data.</text>
</comment>
<dbReference type="PANTHER" id="PTHR35038:SF8">
    <property type="entry name" value="C-TYPE POLYHEME CYTOCHROME OMCC"/>
    <property type="match status" value="1"/>
</dbReference>
<dbReference type="AlphaFoldDB" id="A0A7X4W3E3"/>
<reference evidence="3 4" key="1">
    <citation type="submission" date="2019-12" db="EMBL/GenBank/DDBJ databases">
        <title>Draft genome sequencing of Halomonas alimentaria DSM 15356.</title>
        <authorList>
            <person name="Pandiyan K."/>
            <person name="Kushwaha P."/>
            <person name="Gowdham M."/>
            <person name="Chakdar H."/>
            <person name="Singh A."/>
            <person name="Kumar M."/>
            <person name="Saxena A.K."/>
        </authorList>
    </citation>
    <scope>NUCLEOTIDE SEQUENCE [LARGE SCALE GENOMIC DNA]</scope>
    <source>
        <strain evidence="3 4">DSM 15356</strain>
    </source>
</reference>
<proteinExistence type="predicted"/>
<name>A0A7X4W3E3_9GAMM</name>
<dbReference type="InterPro" id="IPR024673">
    <property type="entry name" value="Octahem_Cyt_c"/>
</dbReference>
<protein>
    <submittedName>
        <fullName evidence="3">Tetrathionate reductase family octaheme c-type cytochrome</fullName>
    </submittedName>
</protein>
<dbReference type="Proteomes" id="UP000487929">
    <property type="component" value="Unassembled WGS sequence"/>
</dbReference>
<dbReference type="NCBIfam" id="TIGR04315">
    <property type="entry name" value="octaheme_Shew"/>
    <property type="match status" value="1"/>
</dbReference>
<organism evidence="3 4">
    <name type="scientific">Halomonas alimentaria</name>
    <dbReference type="NCBI Taxonomy" id="147248"/>
    <lineage>
        <taxon>Bacteria</taxon>
        <taxon>Pseudomonadati</taxon>
        <taxon>Pseudomonadota</taxon>
        <taxon>Gammaproteobacteria</taxon>
        <taxon>Oceanospirillales</taxon>
        <taxon>Halomonadaceae</taxon>
        <taxon>Halomonas</taxon>
    </lineage>
</organism>
<dbReference type="PIRSF" id="PIRSF039014">
    <property type="entry name" value="OTR_cyc"/>
    <property type="match status" value="1"/>
</dbReference>
<evidence type="ECO:0000256" key="2">
    <source>
        <dbReference type="SAM" id="Phobius"/>
    </source>
</evidence>
<dbReference type="OrthoDB" id="9788513at2"/>